<organism evidence="2 3">
    <name type="scientific">Albula glossodonta</name>
    <name type="common">roundjaw bonefish</name>
    <dbReference type="NCBI Taxonomy" id="121402"/>
    <lineage>
        <taxon>Eukaryota</taxon>
        <taxon>Metazoa</taxon>
        <taxon>Chordata</taxon>
        <taxon>Craniata</taxon>
        <taxon>Vertebrata</taxon>
        <taxon>Euteleostomi</taxon>
        <taxon>Actinopterygii</taxon>
        <taxon>Neopterygii</taxon>
        <taxon>Teleostei</taxon>
        <taxon>Albuliformes</taxon>
        <taxon>Albulidae</taxon>
        <taxon>Albula</taxon>
    </lineage>
</organism>
<dbReference type="EMBL" id="JAFBMS010001279">
    <property type="protein sequence ID" value="KAG9329335.1"/>
    <property type="molecule type" value="Genomic_DNA"/>
</dbReference>
<feature type="region of interest" description="Disordered" evidence="1">
    <location>
        <begin position="1"/>
        <end position="20"/>
    </location>
</feature>
<dbReference type="Proteomes" id="UP000824540">
    <property type="component" value="Unassembled WGS sequence"/>
</dbReference>
<reference evidence="2" key="1">
    <citation type="thesis" date="2021" institute="BYU ScholarsArchive" country="Provo, UT, USA">
        <title>Applications of and Algorithms for Genome Assembly and Genomic Analyses with an Emphasis on Marine Teleosts.</title>
        <authorList>
            <person name="Pickett B.D."/>
        </authorList>
    </citation>
    <scope>NUCLEOTIDE SEQUENCE</scope>
    <source>
        <strain evidence="2">HI-2016</strain>
    </source>
</reference>
<evidence type="ECO:0000256" key="1">
    <source>
        <dbReference type="SAM" id="MobiDB-lite"/>
    </source>
</evidence>
<evidence type="ECO:0000313" key="2">
    <source>
        <dbReference type="EMBL" id="KAG9329335.1"/>
    </source>
</evidence>
<evidence type="ECO:0000313" key="3">
    <source>
        <dbReference type="Proteomes" id="UP000824540"/>
    </source>
</evidence>
<protein>
    <submittedName>
        <fullName evidence="2">Uncharacterized protein</fullName>
    </submittedName>
</protein>
<sequence length="136" mass="14261">MTPARSDPQRGVGLDQQRFHTGPGGPCFQALLRAQLPGSPVGAVDSRHLTGRLTPSHAISQVDSRHLTGRLTLSHAISQVDSRHLTPSHAISQVDSQVLVVWSGVNGLPDIVVSSEGQDPSPTAGPNGGAVQRVTR</sequence>
<accession>A0A8T2MMY1</accession>
<dbReference type="AlphaFoldDB" id="A0A8T2MMY1"/>
<comment type="caution">
    <text evidence="2">The sequence shown here is derived from an EMBL/GenBank/DDBJ whole genome shotgun (WGS) entry which is preliminary data.</text>
</comment>
<proteinExistence type="predicted"/>
<feature type="region of interest" description="Disordered" evidence="1">
    <location>
        <begin position="112"/>
        <end position="136"/>
    </location>
</feature>
<name>A0A8T2MMY1_9TELE</name>
<keyword evidence="3" id="KW-1185">Reference proteome</keyword>
<gene>
    <name evidence="2" type="ORF">JZ751_005654</name>
</gene>